<name>A0AAE1DDP9_9GAST</name>
<gene>
    <name evidence="1" type="ORF">RRG08_021292</name>
</gene>
<dbReference type="AlphaFoldDB" id="A0AAE1DDP9"/>
<dbReference type="Proteomes" id="UP001283361">
    <property type="component" value="Unassembled WGS sequence"/>
</dbReference>
<evidence type="ECO:0000313" key="2">
    <source>
        <dbReference type="Proteomes" id="UP001283361"/>
    </source>
</evidence>
<proteinExistence type="predicted"/>
<keyword evidence="2" id="KW-1185">Reference proteome</keyword>
<dbReference type="EMBL" id="JAWDGP010004282">
    <property type="protein sequence ID" value="KAK3765613.1"/>
    <property type="molecule type" value="Genomic_DNA"/>
</dbReference>
<sequence>MPLLLQHVCYPVLSQEITGSSIGQMGILGNMTPGLLRGTYHHQAASRKNGLHLQQESFSNIPVRTPGLRNTRHRVKY</sequence>
<evidence type="ECO:0000313" key="1">
    <source>
        <dbReference type="EMBL" id="KAK3765613.1"/>
    </source>
</evidence>
<comment type="caution">
    <text evidence="1">The sequence shown here is derived from an EMBL/GenBank/DDBJ whole genome shotgun (WGS) entry which is preliminary data.</text>
</comment>
<reference evidence="1" key="1">
    <citation type="journal article" date="2023" name="G3 (Bethesda)">
        <title>A reference genome for the long-term kleptoplast-retaining sea slug Elysia crispata morphotype clarki.</title>
        <authorList>
            <person name="Eastman K.E."/>
            <person name="Pendleton A.L."/>
            <person name="Shaikh M.A."/>
            <person name="Suttiyut T."/>
            <person name="Ogas R."/>
            <person name="Tomko P."/>
            <person name="Gavelis G."/>
            <person name="Widhalm J.R."/>
            <person name="Wisecaver J.H."/>
        </authorList>
    </citation>
    <scope>NUCLEOTIDE SEQUENCE</scope>
    <source>
        <strain evidence="1">ECLA1</strain>
    </source>
</reference>
<protein>
    <submittedName>
        <fullName evidence="1">Uncharacterized protein</fullName>
    </submittedName>
</protein>
<organism evidence="1 2">
    <name type="scientific">Elysia crispata</name>
    <name type="common">lettuce slug</name>
    <dbReference type="NCBI Taxonomy" id="231223"/>
    <lineage>
        <taxon>Eukaryota</taxon>
        <taxon>Metazoa</taxon>
        <taxon>Spiralia</taxon>
        <taxon>Lophotrochozoa</taxon>
        <taxon>Mollusca</taxon>
        <taxon>Gastropoda</taxon>
        <taxon>Heterobranchia</taxon>
        <taxon>Euthyneura</taxon>
        <taxon>Panpulmonata</taxon>
        <taxon>Sacoglossa</taxon>
        <taxon>Placobranchoidea</taxon>
        <taxon>Plakobranchidae</taxon>
        <taxon>Elysia</taxon>
    </lineage>
</organism>
<accession>A0AAE1DDP9</accession>